<dbReference type="AlphaFoldDB" id="A0A7X0Y2S9"/>
<comment type="function">
    <text evidence="12">The main replicative DNA helicase, it participates in initiation and elongation during chromosome replication. Travels ahead of the DNA replisome, separating dsDNA into templates for DNA synthesis. A processive ATP-dependent 5'-3' DNA helicase it has DNA-dependent ATPase activity.</text>
</comment>
<dbReference type="SUPFAM" id="SSF48024">
    <property type="entry name" value="N-terminal domain of DnaB helicase"/>
    <property type="match status" value="1"/>
</dbReference>
<dbReference type="InterPro" id="IPR036185">
    <property type="entry name" value="DNA_heli_DnaB-like_N_sf"/>
</dbReference>
<dbReference type="FunFam" id="3.40.50.300:FF:000076">
    <property type="entry name" value="Replicative DNA helicase"/>
    <property type="match status" value="1"/>
</dbReference>
<dbReference type="InterPro" id="IPR016136">
    <property type="entry name" value="DNA_helicase_N/primase_C"/>
</dbReference>
<sequence length="454" mass="50203">MENLQDRTPPQNVEAEQAVLGAVFLQPEALITASEILMPDDFYRQGHQLIFQAMLELSDQGKAVDVVTIYEALASTGKIEDVGGLPYLTELSGAVPTAANLEYYAHIVEDKALLRRLIRTATQIATDSYAREDEVETLMDEAEKNILEVSSRKNVGAFKNIKDVLVKTYDDIEILHNRQGDITGIPSGFSALDHMTAGFQRNDLIIVAARPSVGKTAFALNIAQNVATKTDENVAIFSLEMGAEQLVMRMLCAEGNINAQNLRTGSLTADDWQKLTIAMGTLSNSGIYIDDSPGVRVNEIRSKCRRLQQEAGLGMIVIDYLQLISGSGRNGGENRQQEVSEISRSLKALARELKIPVIALSQLSRSVESRQDKRPMMSDIRESGSIEQDADIVAFLYRDDYYDHESENDGTIEIIIAKQRNGPVGTVQLAFVKEYNKFVNLEVRYDDSQVPHGA</sequence>
<evidence type="ECO:0000259" key="13">
    <source>
        <dbReference type="PROSITE" id="PS51199"/>
    </source>
</evidence>
<evidence type="ECO:0000256" key="11">
    <source>
        <dbReference type="NCBIfam" id="TIGR00665"/>
    </source>
</evidence>
<evidence type="ECO:0000256" key="2">
    <source>
        <dbReference type="ARBA" id="ARBA00022515"/>
    </source>
</evidence>
<dbReference type="PANTHER" id="PTHR30153">
    <property type="entry name" value="REPLICATIVE DNA HELICASE DNAB"/>
    <property type="match status" value="1"/>
</dbReference>
<keyword evidence="2 12" id="KW-0639">Primosome</keyword>
<evidence type="ECO:0000256" key="9">
    <source>
        <dbReference type="ARBA" id="ARBA00023235"/>
    </source>
</evidence>
<dbReference type="Pfam" id="PF00772">
    <property type="entry name" value="DnaB"/>
    <property type="match status" value="1"/>
</dbReference>
<dbReference type="GO" id="GO:0042802">
    <property type="term" value="F:identical protein binding"/>
    <property type="evidence" value="ECO:0007669"/>
    <property type="project" value="UniProtKB-ARBA"/>
</dbReference>
<dbReference type="GO" id="GO:0016787">
    <property type="term" value="F:hydrolase activity"/>
    <property type="evidence" value="ECO:0007669"/>
    <property type="project" value="UniProtKB-KW"/>
</dbReference>
<evidence type="ECO:0000256" key="12">
    <source>
        <dbReference type="RuleBase" id="RU362085"/>
    </source>
</evidence>
<evidence type="ECO:0000256" key="1">
    <source>
        <dbReference type="ARBA" id="ARBA00008428"/>
    </source>
</evidence>
<gene>
    <name evidence="14" type="primary">dnaB</name>
    <name evidence="14" type="ORF">HCA69_06290</name>
</gene>
<accession>A0A7X0Y2S9</accession>
<dbReference type="GO" id="GO:0006269">
    <property type="term" value="P:DNA replication, synthesis of primer"/>
    <property type="evidence" value="ECO:0007669"/>
    <property type="project" value="UniProtKB-UniRule"/>
</dbReference>
<keyword evidence="3 12" id="KW-0235">DNA replication</keyword>
<comment type="catalytic activity">
    <reaction evidence="10 12">
        <text>ATP + H2O = ADP + phosphate + H(+)</text>
        <dbReference type="Rhea" id="RHEA:13065"/>
        <dbReference type="ChEBI" id="CHEBI:15377"/>
        <dbReference type="ChEBI" id="CHEBI:15378"/>
        <dbReference type="ChEBI" id="CHEBI:30616"/>
        <dbReference type="ChEBI" id="CHEBI:43474"/>
        <dbReference type="ChEBI" id="CHEBI:456216"/>
        <dbReference type="EC" id="5.6.2.3"/>
    </reaction>
</comment>
<keyword evidence="8 12" id="KW-0238">DNA-binding</keyword>
<keyword evidence="4 12" id="KW-0547">Nucleotide-binding</keyword>
<evidence type="ECO:0000256" key="5">
    <source>
        <dbReference type="ARBA" id="ARBA00022801"/>
    </source>
</evidence>
<keyword evidence="5 12" id="KW-0378">Hydrolase</keyword>
<keyword evidence="9" id="KW-0413">Isomerase</keyword>
<dbReference type="GO" id="GO:1990077">
    <property type="term" value="C:primosome complex"/>
    <property type="evidence" value="ECO:0007669"/>
    <property type="project" value="UniProtKB-UniRule"/>
</dbReference>
<dbReference type="GO" id="GO:0005524">
    <property type="term" value="F:ATP binding"/>
    <property type="evidence" value="ECO:0007669"/>
    <property type="project" value="UniProtKB-UniRule"/>
</dbReference>
<evidence type="ECO:0000313" key="15">
    <source>
        <dbReference type="Proteomes" id="UP000535908"/>
    </source>
</evidence>
<evidence type="ECO:0000256" key="7">
    <source>
        <dbReference type="ARBA" id="ARBA00022840"/>
    </source>
</evidence>
<dbReference type="CDD" id="cd00984">
    <property type="entry name" value="DnaB_C"/>
    <property type="match status" value="1"/>
</dbReference>
<comment type="caution">
    <text evidence="14">The sequence shown here is derived from an EMBL/GenBank/DDBJ whole genome shotgun (WGS) entry which is preliminary data.</text>
</comment>
<name>A0A7X0Y2S9_9LIST</name>
<dbReference type="InterPro" id="IPR007693">
    <property type="entry name" value="DNA_helicase_DnaB-like_N"/>
</dbReference>
<dbReference type="InterPro" id="IPR007692">
    <property type="entry name" value="DNA_helicase_DnaB"/>
</dbReference>
<dbReference type="EMBL" id="JAARWN010000003">
    <property type="protein sequence ID" value="MBC1935970.1"/>
    <property type="molecule type" value="Genomic_DNA"/>
</dbReference>
<comment type="similarity">
    <text evidence="1 12">Belongs to the helicase family. DnaB subfamily.</text>
</comment>
<evidence type="ECO:0000256" key="6">
    <source>
        <dbReference type="ARBA" id="ARBA00022806"/>
    </source>
</evidence>
<evidence type="ECO:0000256" key="10">
    <source>
        <dbReference type="ARBA" id="ARBA00048954"/>
    </source>
</evidence>
<keyword evidence="7 12" id="KW-0067">ATP-binding</keyword>
<dbReference type="Gene3D" id="1.10.860.10">
    <property type="entry name" value="DNAb Helicase, Chain A"/>
    <property type="match status" value="1"/>
</dbReference>
<reference evidence="14 15" key="1">
    <citation type="submission" date="2020-03" db="EMBL/GenBank/DDBJ databases">
        <title>Soil Listeria distribution.</title>
        <authorList>
            <person name="Liao J."/>
            <person name="Wiedmann M."/>
        </authorList>
    </citation>
    <scope>NUCLEOTIDE SEQUENCE [LARGE SCALE GENOMIC DNA]</scope>
    <source>
        <strain evidence="14 15">FSL L7-0741</strain>
    </source>
</reference>
<evidence type="ECO:0000256" key="4">
    <source>
        <dbReference type="ARBA" id="ARBA00022741"/>
    </source>
</evidence>
<organism evidence="14 15">
    <name type="scientific">Listeria grandensis</name>
    <dbReference type="NCBI Taxonomy" id="1494963"/>
    <lineage>
        <taxon>Bacteria</taxon>
        <taxon>Bacillati</taxon>
        <taxon>Bacillota</taxon>
        <taxon>Bacilli</taxon>
        <taxon>Bacillales</taxon>
        <taxon>Listeriaceae</taxon>
        <taxon>Listeria</taxon>
    </lineage>
</organism>
<dbReference type="PANTHER" id="PTHR30153:SF2">
    <property type="entry name" value="REPLICATIVE DNA HELICASE"/>
    <property type="match status" value="1"/>
</dbReference>
<proteinExistence type="inferred from homology"/>
<evidence type="ECO:0000313" key="14">
    <source>
        <dbReference type="EMBL" id="MBC1935970.1"/>
    </source>
</evidence>
<dbReference type="GO" id="GO:0005829">
    <property type="term" value="C:cytosol"/>
    <property type="evidence" value="ECO:0007669"/>
    <property type="project" value="TreeGrafter"/>
</dbReference>
<dbReference type="FunFam" id="1.10.860.10:FF:000001">
    <property type="entry name" value="Replicative DNA helicase"/>
    <property type="match status" value="1"/>
</dbReference>
<evidence type="ECO:0000256" key="3">
    <source>
        <dbReference type="ARBA" id="ARBA00022705"/>
    </source>
</evidence>
<feature type="domain" description="SF4 helicase" evidence="13">
    <location>
        <begin position="178"/>
        <end position="445"/>
    </location>
</feature>
<dbReference type="InterPro" id="IPR027417">
    <property type="entry name" value="P-loop_NTPase"/>
</dbReference>
<protein>
    <recommendedName>
        <fullName evidence="11 12">Replicative DNA helicase</fullName>
        <ecNumber evidence="11 12">5.6.2.3</ecNumber>
    </recommendedName>
</protein>
<dbReference type="GO" id="GO:0043139">
    <property type="term" value="F:5'-3' DNA helicase activity"/>
    <property type="evidence" value="ECO:0007669"/>
    <property type="project" value="UniProtKB-EC"/>
</dbReference>
<evidence type="ECO:0000256" key="8">
    <source>
        <dbReference type="ARBA" id="ARBA00023125"/>
    </source>
</evidence>
<dbReference type="InterPro" id="IPR007694">
    <property type="entry name" value="DNA_helicase_DnaB-like_C"/>
</dbReference>
<keyword evidence="6 12" id="KW-0347">Helicase</keyword>
<dbReference type="Gene3D" id="3.40.50.300">
    <property type="entry name" value="P-loop containing nucleotide triphosphate hydrolases"/>
    <property type="match status" value="1"/>
</dbReference>
<dbReference type="Proteomes" id="UP000535908">
    <property type="component" value="Unassembled WGS sequence"/>
</dbReference>
<dbReference type="NCBIfam" id="NF004384">
    <property type="entry name" value="PRK05748.1"/>
    <property type="match status" value="1"/>
</dbReference>
<dbReference type="PROSITE" id="PS51199">
    <property type="entry name" value="SF4_HELICASE"/>
    <property type="match status" value="1"/>
</dbReference>
<dbReference type="SUPFAM" id="SSF52540">
    <property type="entry name" value="P-loop containing nucleoside triphosphate hydrolases"/>
    <property type="match status" value="1"/>
</dbReference>
<dbReference type="EC" id="5.6.2.3" evidence="11 12"/>
<dbReference type="NCBIfam" id="TIGR00665">
    <property type="entry name" value="DnaB"/>
    <property type="match status" value="1"/>
</dbReference>
<dbReference type="GO" id="GO:0003677">
    <property type="term" value="F:DNA binding"/>
    <property type="evidence" value="ECO:0007669"/>
    <property type="project" value="UniProtKB-UniRule"/>
</dbReference>
<dbReference type="Pfam" id="PF03796">
    <property type="entry name" value="DnaB_C"/>
    <property type="match status" value="1"/>
</dbReference>